<dbReference type="AlphaFoldDB" id="A0AAN9CB08"/>
<evidence type="ECO:0000313" key="2">
    <source>
        <dbReference type="EMBL" id="KAK7127954.1"/>
    </source>
</evidence>
<keyword evidence="3" id="KW-1185">Reference proteome</keyword>
<reference evidence="2 3" key="1">
    <citation type="submission" date="2024-02" db="EMBL/GenBank/DDBJ databases">
        <title>Chromosome-level genome assembly of the Eurasian Minnow (Phoxinus phoxinus).</title>
        <authorList>
            <person name="Oriowo T.O."/>
            <person name="Martin S."/>
            <person name="Stange M."/>
            <person name="Chrysostomakis Y."/>
            <person name="Brown T."/>
            <person name="Winkler S."/>
            <person name="Kukowka S."/>
            <person name="Myers E.W."/>
            <person name="Bohne A."/>
        </authorList>
    </citation>
    <scope>NUCLEOTIDE SEQUENCE [LARGE SCALE GENOMIC DNA]</scope>
    <source>
        <strain evidence="2">ZFMK-TIS-60720</strain>
        <tissue evidence="2">Whole Organism</tissue>
    </source>
</reference>
<feature type="region of interest" description="Disordered" evidence="1">
    <location>
        <begin position="38"/>
        <end position="68"/>
    </location>
</feature>
<proteinExistence type="predicted"/>
<accession>A0AAN9CB08</accession>
<comment type="caution">
    <text evidence="2">The sequence shown here is derived from an EMBL/GenBank/DDBJ whole genome shotgun (WGS) entry which is preliminary data.</text>
</comment>
<evidence type="ECO:0000313" key="3">
    <source>
        <dbReference type="Proteomes" id="UP001364617"/>
    </source>
</evidence>
<protein>
    <submittedName>
        <fullName evidence="2">Uncharacterized protein</fullName>
    </submittedName>
</protein>
<sequence>MSSSDLQCVSGSPSHLHPTSSLGLLQLVSEHGISAAAYPRSPHVHSLTASSEERQRPFDTSQVKREKERQRNIFSVNLVEKLRSLGLYKVVARGLVDYCRTEKTDPYNSPP</sequence>
<evidence type="ECO:0000256" key="1">
    <source>
        <dbReference type="SAM" id="MobiDB-lite"/>
    </source>
</evidence>
<gene>
    <name evidence="2" type="ORF">R3I93_020513</name>
</gene>
<feature type="compositionally biased region" description="Basic and acidic residues" evidence="1">
    <location>
        <begin position="51"/>
        <end position="68"/>
    </location>
</feature>
<dbReference type="Proteomes" id="UP001364617">
    <property type="component" value="Unassembled WGS sequence"/>
</dbReference>
<feature type="region of interest" description="Disordered" evidence="1">
    <location>
        <begin position="1"/>
        <end position="20"/>
    </location>
</feature>
<name>A0AAN9CB08_9TELE</name>
<dbReference type="EMBL" id="JAYKXH010000022">
    <property type="protein sequence ID" value="KAK7127954.1"/>
    <property type="molecule type" value="Genomic_DNA"/>
</dbReference>
<organism evidence="2 3">
    <name type="scientific">Phoxinus phoxinus</name>
    <name type="common">Eurasian minnow</name>
    <dbReference type="NCBI Taxonomy" id="58324"/>
    <lineage>
        <taxon>Eukaryota</taxon>
        <taxon>Metazoa</taxon>
        <taxon>Chordata</taxon>
        <taxon>Craniata</taxon>
        <taxon>Vertebrata</taxon>
        <taxon>Euteleostomi</taxon>
        <taxon>Actinopterygii</taxon>
        <taxon>Neopterygii</taxon>
        <taxon>Teleostei</taxon>
        <taxon>Ostariophysi</taxon>
        <taxon>Cypriniformes</taxon>
        <taxon>Leuciscidae</taxon>
        <taxon>Phoxininae</taxon>
        <taxon>Phoxinus</taxon>
    </lineage>
</organism>